<accession>A0A9W8GRL0</accession>
<feature type="non-terminal residue" evidence="1">
    <location>
        <position position="1"/>
    </location>
</feature>
<dbReference type="EMBL" id="JANBUH010001729">
    <property type="protein sequence ID" value="KAJ2743020.1"/>
    <property type="molecule type" value="Genomic_DNA"/>
</dbReference>
<keyword evidence="2" id="KW-1185">Reference proteome</keyword>
<name>A0A9W8GRL0_9FUNG</name>
<dbReference type="AlphaFoldDB" id="A0A9W8GRL0"/>
<reference evidence="1" key="1">
    <citation type="submission" date="2022-07" db="EMBL/GenBank/DDBJ databases">
        <title>Phylogenomic reconstructions and comparative analyses of Kickxellomycotina fungi.</title>
        <authorList>
            <person name="Reynolds N.K."/>
            <person name="Stajich J.E."/>
            <person name="Barry K."/>
            <person name="Grigoriev I.V."/>
            <person name="Crous P."/>
            <person name="Smith M.E."/>
        </authorList>
    </citation>
    <scope>NUCLEOTIDE SEQUENCE</scope>
    <source>
        <strain evidence="1">BCRC 34297</strain>
    </source>
</reference>
<gene>
    <name evidence="1" type="ORF">GGI19_006744</name>
</gene>
<sequence length="322" mass="35999">GLGQVCAPFARIAYLNANTLKELAIRPTSKAEWHTSIYGDTKTPAVYTSLTSLILPIDGVPRSVKWAEIKDAVPFPALIKLSIYGVYPFDDNLLYRGNGRSLKALRIPFGAVARNILGKYRMLSRSDITRMDMVDLDFITDADNMLVTGRGNTVIKHQMDRMLEVTMQLSLANDTPDLQLFNAIKTAPRTAILQHLMLCNVPLDTDKIIEVISALPTLVSLSCELKRSVPSAKALPLNNLPNVLHGKHYPLSSNFRRLMIMTDNDVSAKKIASVAMQIAVICPKFVHVDISIEMRKVFRREIAWAMVNQPFKPYADSLRHLI</sequence>
<dbReference type="OrthoDB" id="5571311at2759"/>
<evidence type="ECO:0000313" key="2">
    <source>
        <dbReference type="Proteomes" id="UP001140011"/>
    </source>
</evidence>
<organism evidence="1 2">
    <name type="scientific">Coemansia pectinata</name>
    <dbReference type="NCBI Taxonomy" id="1052879"/>
    <lineage>
        <taxon>Eukaryota</taxon>
        <taxon>Fungi</taxon>
        <taxon>Fungi incertae sedis</taxon>
        <taxon>Zoopagomycota</taxon>
        <taxon>Kickxellomycotina</taxon>
        <taxon>Kickxellomycetes</taxon>
        <taxon>Kickxellales</taxon>
        <taxon>Kickxellaceae</taxon>
        <taxon>Coemansia</taxon>
    </lineage>
</organism>
<protein>
    <submittedName>
        <fullName evidence="1">Uncharacterized protein</fullName>
    </submittedName>
</protein>
<proteinExistence type="predicted"/>
<comment type="caution">
    <text evidence="1">The sequence shown here is derived from an EMBL/GenBank/DDBJ whole genome shotgun (WGS) entry which is preliminary data.</text>
</comment>
<evidence type="ECO:0000313" key="1">
    <source>
        <dbReference type="EMBL" id="KAJ2743020.1"/>
    </source>
</evidence>
<dbReference type="Proteomes" id="UP001140011">
    <property type="component" value="Unassembled WGS sequence"/>
</dbReference>